<name>I1HJE2_BRADI</name>
<evidence type="ECO:0000256" key="3">
    <source>
        <dbReference type="ARBA" id="ARBA00022723"/>
    </source>
</evidence>
<dbReference type="ExpressionAtlas" id="I1HJE2">
    <property type="expression patterns" value="baseline"/>
</dbReference>
<reference evidence="8" key="3">
    <citation type="submission" date="2018-08" db="UniProtKB">
        <authorList>
            <consortium name="EnsemblPlants"/>
        </authorList>
    </citation>
    <scope>IDENTIFICATION</scope>
    <source>
        <strain evidence="8">cv. Bd21</strain>
    </source>
</reference>
<dbReference type="Gene3D" id="1.10.630.10">
    <property type="entry name" value="Cytochrome P450"/>
    <property type="match status" value="1"/>
</dbReference>
<keyword evidence="9" id="KW-1185">Reference proteome</keyword>
<dbReference type="PANTHER" id="PTHR24304:SF2">
    <property type="entry name" value="24-HYDROXYCHOLESTEROL 7-ALPHA-HYDROXYLASE"/>
    <property type="match status" value="1"/>
</dbReference>
<dbReference type="PRINTS" id="PR00465">
    <property type="entry name" value="EP450IV"/>
</dbReference>
<dbReference type="PROSITE" id="PS00086">
    <property type="entry name" value="CYTOCHROME_P450"/>
    <property type="match status" value="1"/>
</dbReference>
<keyword evidence="3 5" id="KW-0479">Metal-binding</keyword>
<protein>
    <recommendedName>
        <fullName evidence="10">Cytochrome P450</fullName>
    </recommendedName>
</protein>
<dbReference type="GO" id="GO:0016126">
    <property type="term" value="P:sterol biosynthetic process"/>
    <property type="evidence" value="ECO:0000318"/>
    <property type="project" value="GO_Central"/>
</dbReference>
<dbReference type="InterPro" id="IPR017972">
    <property type="entry name" value="Cyt_P450_CS"/>
</dbReference>
<evidence type="ECO:0000256" key="1">
    <source>
        <dbReference type="ARBA" id="ARBA00010617"/>
    </source>
</evidence>
<evidence type="ECO:0000313" key="8">
    <source>
        <dbReference type="EnsemblPlants" id="PNT71258"/>
    </source>
</evidence>
<dbReference type="Gramene" id="PNT71258">
    <property type="protein sequence ID" value="PNT71258"/>
    <property type="gene ID" value="BRADI_2g25300v3"/>
</dbReference>
<evidence type="ECO:0008006" key="10">
    <source>
        <dbReference type="Google" id="ProtNLM"/>
    </source>
</evidence>
<dbReference type="CDD" id="cd11042">
    <property type="entry name" value="CYP51-like"/>
    <property type="match status" value="1"/>
</dbReference>
<dbReference type="Proteomes" id="UP000008810">
    <property type="component" value="Chromosome 2"/>
</dbReference>
<sequence length="409" mass="47518">MFGQEVGHGVDFATRNEQNSFCIDALKTSKLRSYVDPMLQEVEVLPAMNRTSALLDSYIYTLNLMSSNLQCDNVFMFPLDYFEKWGQEGIIDLKHELDQVLMLISGRCLLGKEIREKMLDEFYTLFHEIENSLSLINFFLPYIPIPANRRRDAARIKLKEILSETVRSRKRYNQVEEDALQNLIDSKYKDGRSISEDEVTGLMIGLIFAGEHTNSLSSAWTGSYLLNDAKCLMTAIEEQKKIIKKFGRRIDYHVLLEMYTLDRCIKEALRLHPTAPMLLRKVHKHFTVWTKEGHEYEIPAGHTIVSPTVLNHYIPYIYKDPEVYDPERFGPGREEDKVGGKFSYTSFSGGRHACPGEAYGYMQMKVIWSYLLRNYELKLLSPFPKEEWRKFALKPQGKVMVSYKIRQLA</sequence>
<evidence type="ECO:0000256" key="6">
    <source>
        <dbReference type="RuleBase" id="RU000461"/>
    </source>
</evidence>
<dbReference type="EnsemblPlants" id="PNT71258">
    <property type="protein sequence ID" value="PNT71258"/>
    <property type="gene ID" value="BRADI_2g25300v3"/>
</dbReference>
<evidence type="ECO:0000313" key="9">
    <source>
        <dbReference type="Proteomes" id="UP000008810"/>
    </source>
</evidence>
<reference evidence="7" key="2">
    <citation type="submission" date="2017-06" db="EMBL/GenBank/DDBJ databases">
        <title>WGS assembly of Brachypodium distachyon.</title>
        <authorList>
            <consortium name="The International Brachypodium Initiative"/>
            <person name="Lucas S."/>
            <person name="Harmon-Smith M."/>
            <person name="Lail K."/>
            <person name="Tice H."/>
            <person name="Grimwood J."/>
            <person name="Bruce D."/>
            <person name="Barry K."/>
            <person name="Shu S."/>
            <person name="Lindquist E."/>
            <person name="Wang M."/>
            <person name="Pitluck S."/>
            <person name="Vogel J.P."/>
            <person name="Garvin D.F."/>
            <person name="Mockler T.C."/>
            <person name="Schmutz J."/>
            <person name="Rokhsar D."/>
            <person name="Bevan M.W."/>
        </authorList>
    </citation>
    <scope>NUCLEOTIDE SEQUENCE</scope>
    <source>
        <strain evidence="7">Bd21</strain>
    </source>
</reference>
<feature type="binding site" description="axial binding residue" evidence="5">
    <location>
        <position position="354"/>
    </location>
    <ligand>
        <name>heme</name>
        <dbReference type="ChEBI" id="CHEBI:30413"/>
    </ligand>
    <ligandPart>
        <name>Fe</name>
        <dbReference type="ChEBI" id="CHEBI:18248"/>
    </ligandPart>
</feature>
<evidence type="ECO:0000256" key="4">
    <source>
        <dbReference type="ARBA" id="ARBA00023004"/>
    </source>
</evidence>
<evidence type="ECO:0000256" key="2">
    <source>
        <dbReference type="ARBA" id="ARBA00022617"/>
    </source>
</evidence>
<accession>I1HJE2</accession>
<keyword evidence="2 5" id="KW-0349">Heme</keyword>
<dbReference type="GO" id="GO:0016705">
    <property type="term" value="F:oxidoreductase activity, acting on paired donors, with incorporation or reduction of molecular oxygen"/>
    <property type="evidence" value="ECO:0007669"/>
    <property type="project" value="InterPro"/>
</dbReference>
<reference evidence="7 8" key="1">
    <citation type="journal article" date="2010" name="Nature">
        <title>Genome sequencing and analysis of the model grass Brachypodium distachyon.</title>
        <authorList>
            <consortium name="International Brachypodium Initiative"/>
        </authorList>
    </citation>
    <scope>NUCLEOTIDE SEQUENCE [LARGE SCALE GENOMIC DNA]</scope>
    <source>
        <strain evidence="7 8">Bd21</strain>
    </source>
</reference>
<organism evidence="8">
    <name type="scientific">Brachypodium distachyon</name>
    <name type="common">Purple false brome</name>
    <name type="synonym">Trachynia distachya</name>
    <dbReference type="NCBI Taxonomy" id="15368"/>
    <lineage>
        <taxon>Eukaryota</taxon>
        <taxon>Viridiplantae</taxon>
        <taxon>Streptophyta</taxon>
        <taxon>Embryophyta</taxon>
        <taxon>Tracheophyta</taxon>
        <taxon>Spermatophyta</taxon>
        <taxon>Magnoliopsida</taxon>
        <taxon>Liliopsida</taxon>
        <taxon>Poales</taxon>
        <taxon>Poaceae</taxon>
        <taxon>BOP clade</taxon>
        <taxon>Pooideae</taxon>
        <taxon>Stipodae</taxon>
        <taxon>Brachypodieae</taxon>
        <taxon>Brachypodium</taxon>
    </lineage>
</organism>
<dbReference type="InterPro" id="IPR036396">
    <property type="entry name" value="Cyt_P450_sf"/>
</dbReference>
<dbReference type="EMBL" id="CM000881">
    <property type="protein sequence ID" value="PNT71258.1"/>
    <property type="molecule type" value="Genomic_DNA"/>
</dbReference>
<dbReference type="AlphaFoldDB" id="I1HJE2"/>
<comment type="similarity">
    <text evidence="1 6">Belongs to the cytochrome P450 family.</text>
</comment>
<dbReference type="GO" id="GO:0005506">
    <property type="term" value="F:iron ion binding"/>
    <property type="evidence" value="ECO:0007669"/>
    <property type="project" value="InterPro"/>
</dbReference>
<dbReference type="GO" id="GO:0004497">
    <property type="term" value="F:monooxygenase activity"/>
    <property type="evidence" value="ECO:0007669"/>
    <property type="project" value="UniProtKB-KW"/>
</dbReference>
<dbReference type="OMA" id="HFTVWTK"/>
<dbReference type="InterPro" id="IPR050529">
    <property type="entry name" value="CYP450_sterol_14alpha_dmase"/>
</dbReference>
<gene>
    <name evidence="7" type="ORF">BRADI_2g25300v3</name>
</gene>
<comment type="cofactor">
    <cofactor evidence="5">
        <name>heme</name>
        <dbReference type="ChEBI" id="CHEBI:30413"/>
    </cofactor>
</comment>
<evidence type="ECO:0000256" key="5">
    <source>
        <dbReference type="PIRSR" id="PIRSR602403-1"/>
    </source>
</evidence>
<dbReference type="GO" id="GO:0016491">
    <property type="term" value="F:oxidoreductase activity"/>
    <property type="evidence" value="ECO:0000318"/>
    <property type="project" value="GO_Central"/>
</dbReference>
<dbReference type="HOGENOM" id="CLU_001570_15_0_1"/>
<dbReference type="eggNOG" id="KOG0684">
    <property type="taxonomic scope" value="Eukaryota"/>
</dbReference>
<proteinExistence type="inferred from homology"/>
<dbReference type="Pfam" id="PF00067">
    <property type="entry name" value="p450"/>
    <property type="match status" value="1"/>
</dbReference>
<dbReference type="OrthoDB" id="1055148at2759"/>
<evidence type="ECO:0000313" key="7">
    <source>
        <dbReference type="EMBL" id="PNT71258.1"/>
    </source>
</evidence>
<dbReference type="PRINTS" id="PR00385">
    <property type="entry name" value="P450"/>
</dbReference>
<dbReference type="InterPro" id="IPR002403">
    <property type="entry name" value="Cyt_P450_E_grp-IV"/>
</dbReference>
<dbReference type="STRING" id="15368.I1HJE2"/>
<keyword evidence="6" id="KW-0560">Oxidoreductase</keyword>
<keyword evidence="4 5" id="KW-0408">Iron</keyword>
<dbReference type="PANTHER" id="PTHR24304">
    <property type="entry name" value="CYTOCHROME P450 FAMILY 7"/>
    <property type="match status" value="1"/>
</dbReference>
<dbReference type="InParanoid" id="I1HJE2"/>
<dbReference type="InterPro" id="IPR001128">
    <property type="entry name" value="Cyt_P450"/>
</dbReference>
<keyword evidence="6" id="KW-0503">Monooxygenase</keyword>
<dbReference type="SUPFAM" id="SSF48264">
    <property type="entry name" value="Cytochrome P450"/>
    <property type="match status" value="1"/>
</dbReference>
<dbReference type="GO" id="GO:0020037">
    <property type="term" value="F:heme binding"/>
    <property type="evidence" value="ECO:0007669"/>
    <property type="project" value="InterPro"/>
</dbReference>